<sequence>MVWRSKAIAAIAAAVYGPMPGSARSLSSVSGKMPPCSRVTATAQAYRLRARE</sequence>
<organism evidence="1 2">
    <name type="scientific">Bradyrhizobium ottawaense</name>
    <dbReference type="NCBI Taxonomy" id="931866"/>
    <lineage>
        <taxon>Bacteria</taxon>
        <taxon>Pseudomonadati</taxon>
        <taxon>Pseudomonadota</taxon>
        <taxon>Alphaproteobacteria</taxon>
        <taxon>Hyphomicrobiales</taxon>
        <taxon>Nitrobacteraceae</taxon>
        <taxon>Bradyrhizobium</taxon>
    </lineage>
</organism>
<accession>A0ABV4FW55</accession>
<evidence type="ECO:0000313" key="1">
    <source>
        <dbReference type="EMBL" id="MEY9455849.1"/>
    </source>
</evidence>
<dbReference type="EMBL" id="JBGBZJ010000003">
    <property type="protein sequence ID" value="MEY9455849.1"/>
    <property type="molecule type" value="Genomic_DNA"/>
</dbReference>
<reference evidence="1 2" key="1">
    <citation type="submission" date="2024-07" db="EMBL/GenBank/DDBJ databases">
        <title>Genomic Encyclopedia of Type Strains, Phase V (KMG-V): Genome sequencing to study the core and pangenomes of soil and plant-associated prokaryotes.</title>
        <authorList>
            <person name="Whitman W."/>
        </authorList>
    </citation>
    <scope>NUCLEOTIDE SEQUENCE [LARGE SCALE GENOMIC DNA]</scope>
    <source>
        <strain evidence="1 2">USDA 152</strain>
    </source>
</reference>
<dbReference type="Proteomes" id="UP001565369">
    <property type="component" value="Unassembled WGS sequence"/>
</dbReference>
<proteinExistence type="predicted"/>
<gene>
    <name evidence="1" type="ORF">ABIG07_004797</name>
</gene>
<evidence type="ECO:0000313" key="2">
    <source>
        <dbReference type="Proteomes" id="UP001565369"/>
    </source>
</evidence>
<comment type="caution">
    <text evidence="1">The sequence shown here is derived from an EMBL/GenBank/DDBJ whole genome shotgun (WGS) entry which is preliminary data.</text>
</comment>
<protein>
    <submittedName>
        <fullName evidence="1">Uncharacterized protein</fullName>
    </submittedName>
</protein>
<keyword evidence="2" id="KW-1185">Reference proteome</keyword>
<name>A0ABV4FW55_9BRAD</name>